<comment type="caution">
    <text evidence="1">The sequence shown here is derived from an EMBL/GenBank/DDBJ whole genome shotgun (WGS) entry which is preliminary data.</text>
</comment>
<proteinExistence type="predicted"/>
<gene>
    <name evidence="1" type="ORF">VSS37_12580</name>
</gene>
<dbReference type="Proteomes" id="UP001308005">
    <property type="component" value="Unassembled WGS sequence"/>
</dbReference>
<reference evidence="2" key="1">
    <citation type="submission" date="2023-07" db="EMBL/GenBank/DDBJ databases">
        <title>The carbon used by Thiothrix.</title>
        <authorList>
            <person name="Chen L."/>
        </authorList>
    </citation>
    <scope>NUCLEOTIDE SEQUENCE [LARGE SCALE GENOMIC DNA]</scope>
</reference>
<dbReference type="EMBL" id="JAYMYJ010000112">
    <property type="protein sequence ID" value="MEB4591820.1"/>
    <property type="molecule type" value="Genomic_DNA"/>
</dbReference>
<name>A0ABU6CYA5_9GAMM</name>
<reference evidence="1 2" key="2">
    <citation type="submission" date="2024-01" db="EMBL/GenBank/DDBJ databases">
        <authorList>
            <person name="Xie X."/>
        </authorList>
    </citation>
    <scope>NUCLEOTIDE SEQUENCE [LARGE SCALE GENOMIC DNA]</scope>
    <source>
        <strain evidence="1">SCUT-1</strain>
    </source>
</reference>
<keyword evidence="2" id="KW-1185">Reference proteome</keyword>
<dbReference type="SUPFAM" id="SSF51735">
    <property type="entry name" value="NAD(P)-binding Rossmann-fold domains"/>
    <property type="match status" value="1"/>
</dbReference>
<dbReference type="Gene3D" id="3.40.50.720">
    <property type="entry name" value="NAD(P)-binding Rossmann-like Domain"/>
    <property type="match status" value="1"/>
</dbReference>
<accession>A0ABU6CYA5</accession>
<dbReference type="InterPro" id="IPR036291">
    <property type="entry name" value="NAD(P)-bd_dom_sf"/>
</dbReference>
<sequence>MKDPVVIIGIGEIGAVFARGFLRTGHPVYPITRSMDIQAERSQVPEPIVVIVAVGEADLHPALEKLPDEWKPRIALIQNELLPADWQCHGLVDPTIASIWFEKKPGQDVKVVIPSPVYGEHAELLTGSLNALDIPAYLVHDRERLLFELVRKNYYILASNIAGLKVGGNVSKLWAEHEPLVRTIAGDIHTLQEHLTGNKLEHEELLQAMLVAFDGDPGHQCMGRSAPARLQRALRIADEAGLDVPALREIAAASRQ</sequence>
<evidence type="ECO:0000313" key="1">
    <source>
        <dbReference type="EMBL" id="MEB4591820.1"/>
    </source>
</evidence>
<evidence type="ECO:0008006" key="3">
    <source>
        <dbReference type="Google" id="ProtNLM"/>
    </source>
</evidence>
<evidence type="ECO:0000313" key="2">
    <source>
        <dbReference type="Proteomes" id="UP001308005"/>
    </source>
</evidence>
<organism evidence="1 2">
    <name type="scientific">Candidatus Thiothrix phosphatis</name>
    <dbReference type="NCBI Taxonomy" id="3112415"/>
    <lineage>
        <taxon>Bacteria</taxon>
        <taxon>Pseudomonadati</taxon>
        <taxon>Pseudomonadota</taxon>
        <taxon>Gammaproteobacteria</taxon>
        <taxon>Thiotrichales</taxon>
        <taxon>Thiotrichaceae</taxon>
        <taxon>Thiothrix</taxon>
    </lineage>
</organism>
<protein>
    <recommendedName>
        <fullName evidence="3">Ketopantoate reductase</fullName>
    </recommendedName>
</protein>